<dbReference type="PANTHER" id="PTHR43083:SF6">
    <property type="entry name" value="MANNAN POLYMERASE COMPLEXES SUBUNIT MNN9"/>
    <property type="match status" value="1"/>
</dbReference>
<feature type="signal peptide" evidence="2">
    <location>
        <begin position="1"/>
        <end position="18"/>
    </location>
</feature>
<comment type="caution">
    <text evidence="3">The sequence shown here is derived from an EMBL/GenBank/DDBJ whole genome shotgun (WGS) entry which is preliminary data.</text>
</comment>
<evidence type="ECO:0000313" key="4">
    <source>
        <dbReference type="Proteomes" id="UP001473302"/>
    </source>
</evidence>
<dbReference type="Gene3D" id="3.90.550.10">
    <property type="entry name" value="Spore Coat Polysaccharide Biosynthesis Protein SpsA, Chain A"/>
    <property type="match status" value="1"/>
</dbReference>
<proteinExistence type="inferred from homology"/>
<organism evidence="3 4">
    <name type="scientific">Mucor flavus</name>
    <dbReference type="NCBI Taxonomy" id="439312"/>
    <lineage>
        <taxon>Eukaryota</taxon>
        <taxon>Fungi</taxon>
        <taxon>Fungi incertae sedis</taxon>
        <taxon>Mucoromycota</taxon>
        <taxon>Mucoromycotina</taxon>
        <taxon>Mucoromycetes</taxon>
        <taxon>Mucorales</taxon>
        <taxon>Mucorineae</taxon>
        <taxon>Mucoraceae</taxon>
        <taxon>Mucor</taxon>
    </lineage>
</organism>
<dbReference type="InterPro" id="IPR029044">
    <property type="entry name" value="Nucleotide-diphossugar_trans"/>
</dbReference>
<reference evidence="3 4" key="1">
    <citation type="submission" date="2024-04" db="EMBL/GenBank/DDBJ databases">
        <title>genome sequences of Mucor flavus KT1a and Helicostylum pulchrum KT1b strains isolated from the surface of a dry-aged beef.</title>
        <authorList>
            <person name="Toyotome T."/>
            <person name="Hosono M."/>
            <person name="Torimaru M."/>
            <person name="Fukuda K."/>
            <person name="Mikami N."/>
        </authorList>
    </citation>
    <scope>NUCLEOTIDE SEQUENCE [LARGE SCALE GENOMIC DNA]</scope>
    <source>
        <strain evidence="3 4">KT1a</strain>
    </source>
</reference>
<feature type="chain" id="PRO_5046454300" evidence="2">
    <location>
        <begin position="19"/>
        <end position="294"/>
    </location>
</feature>
<name>A0ABP9YKF6_9FUNG</name>
<comment type="similarity">
    <text evidence="1">Belongs to the ANP1/MMN9/VAN1 family.</text>
</comment>
<evidence type="ECO:0000256" key="1">
    <source>
        <dbReference type="ARBA" id="ARBA00037964"/>
    </source>
</evidence>
<accession>A0ABP9YKF6</accession>
<sequence length="294" mass="34195">MSMLLFVWILCIYRLTQPLHYHTVQTRTTNLTKPQRAHNYIDLNHRDSLQHVLVLTHLQNDEMYLENYFKLLDKSSYENKLISIGLLVSDSTDTTLTTVYQHVNRLQNRWRNQFHSVDVYQKDFGFPVMGGSDSERATLARAKNFLLSATLKEYHDWVVWVDVKLYSYPRNIFNDLMAVDVDIIVPNCLKKRDDGVVQGYDMNNWQESDQSLRYQQKVPLNQLADMTTVTNYDKVPLDGVGATFTMVKATVHREGAVFPPFVYQHELDTEGFAKIAKSMGFSVYGIPAYTIYHF</sequence>
<dbReference type="InterPro" id="IPR052086">
    <property type="entry name" value="Mannan_Polymerase_Subunit"/>
</dbReference>
<gene>
    <name evidence="3" type="ORF">MFLAVUS_000699</name>
</gene>
<dbReference type="Pfam" id="PF03452">
    <property type="entry name" value="Anp1"/>
    <property type="match status" value="1"/>
</dbReference>
<dbReference type="Proteomes" id="UP001473302">
    <property type="component" value="Unassembled WGS sequence"/>
</dbReference>
<keyword evidence="4" id="KW-1185">Reference proteome</keyword>
<keyword evidence="2" id="KW-0732">Signal</keyword>
<protein>
    <submittedName>
        <fullName evidence="3">Uncharacterized protein</fullName>
    </submittedName>
</protein>
<evidence type="ECO:0000313" key="3">
    <source>
        <dbReference type="EMBL" id="GAA5807341.1"/>
    </source>
</evidence>
<dbReference type="EMBL" id="BAABUK010000002">
    <property type="protein sequence ID" value="GAA5807341.1"/>
    <property type="molecule type" value="Genomic_DNA"/>
</dbReference>
<evidence type="ECO:0000256" key="2">
    <source>
        <dbReference type="SAM" id="SignalP"/>
    </source>
</evidence>
<dbReference type="PANTHER" id="PTHR43083">
    <property type="entry name" value="MANNAN POLYMERASE II"/>
    <property type="match status" value="1"/>
</dbReference>